<feature type="compositionally biased region" description="Basic and acidic residues" evidence="10">
    <location>
        <begin position="542"/>
        <end position="570"/>
    </location>
</feature>
<feature type="compositionally biased region" description="Low complexity" evidence="10">
    <location>
        <begin position="46"/>
        <end position="57"/>
    </location>
</feature>
<feature type="compositionally biased region" description="Low complexity" evidence="10">
    <location>
        <begin position="397"/>
        <end position="409"/>
    </location>
</feature>
<feature type="compositionally biased region" description="Low complexity" evidence="10">
    <location>
        <begin position="122"/>
        <end position="131"/>
    </location>
</feature>
<feature type="region of interest" description="Disordered" evidence="10">
    <location>
        <begin position="619"/>
        <end position="658"/>
    </location>
</feature>
<sequence length="1155" mass="127379">MLDHQSISSQSYPGRLISAIELPNPQPDTHPPLDHPPIIRSSLRRFSPPFKPFGSKPSDTDDESLGSTSPHMTMSPPSTTAGPSNSLEPHHHHHHHHQYHQTNSIPNGTNAHFSHNRHSSDQHIFSSSSQDRSQRHRDRLKRTNLLPSNNASNLHDCSTKAVPADESPIGDHHSAYCIAESCLEPMDGGNAKRARRAGGRTDPQSRTNASCSLVESNNTRELNRSSRSHALKFNQSRGAILQNSDSDSEDATYSKAKNSYLNNSTFKGGRAASARRALLNPSTDVILSSDREDHDEPIASTSNARETSPRLLRRRQQSPGGTKNQSRGRFTPLSQSDNSEGEQPVASTRRSRTGGEKPIKIKLSTDPLKTSKLKRPKPASELGPKIPANVTQNAEQPRSPNDPSASNDPPVKRRIAALMPATEPDEWGQYESSTCHQCRVKTTRPKMICDQSQDPNCVVRVCHTCLMVRTVYDDLPDLRAPIFTFVPGGTMLCVKCRDICPCASCRRRRGEKEQCRRGLGSGLKGFYGLTPEERELALARKKEKQDAARQKKETKTVEKKTPLVPRREVTSMRQGYDDDEHERLLHWAPLPVFPPLPKRRKRKRKRFEMIEGVRLKCKTSDTDTDTTCSDSDTNDDSDSDSRSMSSSSSFHSSTHTPGAAVLDPQSFSIPLSSKQRSTVPLINNRWRSSSSRYRKDDPTSFPSHLLRAIKRKPKSNKAPVVWIKRGAVIQARKPPTTEFMKKLAEEQKGQSSRDSTVAYPDLQSPATLENIPGQIASLALDCPDVIIRETELNQAVTLDHMPTPPVPYFSPIQDTDPGPTVNSTNDTHEMTSSIECVPQTAYNQAHPSGSIDCTQLAAQTFGEMRKPNLAGNEIVDLTGSNRMHPSNEHELQALNHCSSNEPGPVLALNSETQNEGVYFSGASMAAFQSLTAGFSPPDQISRHGFESGSPSIDHQVYLAGLTDEQLSAVLKEGNFAMAERGFLPSAISNISESSMKLYDQHHFSNSTGISPELISTALPNGQSSNTSKDFLTKVNQGDKEKKRTEEANLADSLSVMLTDVPEDDQQMKRMIEAANWAAVWGATDGIGGFRLMDQITGRESRNSAQDQKISSPIWNDENGAAECGPGGSDKELFLRAMKSSVGDEWLTDVMPLDSY</sequence>
<evidence type="ECO:0000256" key="9">
    <source>
        <dbReference type="ARBA" id="ARBA00023242"/>
    </source>
</evidence>
<feature type="compositionally biased region" description="Polar residues" evidence="10">
    <location>
        <begin position="1"/>
        <end position="12"/>
    </location>
</feature>
<name>A0AAV0BNH9_PHAPC</name>
<feature type="compositionally biased region" description="Basic residues" evidence="10">
    <location>
        <begin position="90"/>
        <end position="99"/>
    </location>
</feature>
<feature type="compositionally biased region" description="Polar residues" evidence="10">
    <location>
        <begin position="145"/>
        <end position="156"/>
    </location>
</feature>
<dbReference type="PANTHER" id="PTHR31169">
    <property type="entry name" value="OS05G0300700 PROTEIN"/>
    <property type="match status" value="1"/>
</dbReference>
<feature type="region of interest" description="Disordered" evidence="10">
    <location>
        <begin position="283"/>
        <end position="410"/>
    </location>
</feature>
<organism evidence="12 13">
    <name type="scientific">Phakopsora pachyrhizi</name>
    <name type="common">Asian soybean rust disease fungus</name>
    <dbReference type="NCBI Taxonomy" id="170000"/>
    <lineage>
        <taxon>Eukaryota</taxon>
        <taxon>Fungi</taxon>
        <taxon>Dikarya</taxon>
        <taxon>Basidiomycota</taxon>
        <taxon>Pucciniomycotina</taxon>
        <taxon>Pucciniomycetes</taxon>
        <taxon>Pucciniales</taxon>
        <taxon>Phakopsoraceae</taxon>
        <taxon>Phakopsora</taxon>
    </lineage>
</organism>
<evidence type="ECO:0000256" key="7">
    <source>
        <dbReference type="ARBA" id="ARBA00023015"/>
    </source>
</evidence>
<reference evidence="12" key="1">
    <citation type="submission" date="2022-06" db="EMBL/GenBank/DDBJ databases">
        <authorList>
            <consortium name="SYNGENTA / RWTH Aachen University"/>
        </authorList>
    </citation>
    <scope>NUCLEOTIDE SEQUENCE</scope>
</reference>
<keyword evidence="6" id="KW-0832">Ubl conjugation</keyword>
<keyword evidence="13" id="KW-1185">Reference proteome</keyword>
<evidence type="ECO:0000256" key="5">
    <source>
        <dbReference type="ARBA" id="ARBA00022553"/>
    </source>
</evidence>
<evidence type="ECO:0000256" key="10">
    <source>
        <dbReference type="SAM" id="MobiDB-lite"/>
    </source>
</evidence>
<feature type="region of interest" description="Disordered" evidence="10">
    <location>
        <begin position="1"/>
        <end position="167"/>
    </location>
</feature>
<dbReference type="InterPro" id="IPR018866">
    <property type="entry name" value="Znf-4CXXC_R1"/>
</dbReference>
<evidence type="ECO:0000256" key="6">
    <source>
        <dbReference type="ARBA" id="ARBA00022843"/>
    </source>
</evidence>
<evidence type="ECO:0000256" key="3">
    <source>
        <dbReference type="ARBA" id="ARBA00022490"/>
    </source>
</evidence>
<feature type="compositionally biased region" description="Polar residues" evidence="10">
    <location>
        <begin position="317"/>
        <end position="338"/>
    </location>
</feature>
<feature type="compositionally biased region" description="Low complexity" evidence="10">
    <location>
        <begin position="67"/>
        <end position="80"/>
    </location>
</feature>
<feature type="compositionally biased region" description="Low complexity" evidence="10">
    <location>
        <begin position="642"/>
        <end position="654"/>
    </location>
</feature>
<comment type="subcellular location">
    <subcellularLocation>
        <location evidence="2">Cytoplasm</location>
    </subcellularLocation>
    <subcellularLocation>
        <location evidence="1">Nucleus</location>
    </subcellularLocation>
</comment>
<accession>A0AAV0BNH9</accession>
<dbReference type="Proteomes" id="UP001153365">
    <property type="component" value="Unassembled WGS sequence"/>
</dbReference>
<evidence type="ECO:0000313" key="13">
    <source>
        <dbReference type="Proteomes" id="UP001153365"/>
    </source>
</evidence>
<keyword evidence="3" id="KW-0963">Cytoplasm</keyword>
<dbReference type="GO" id="GO:0006355">
    <property type="term" value="P:regulation of DNA-templated transcription"/>
    <property type="evidence" value="ECO:0007669"/>
    <property type="project" value="InterPro"/>
</dbReference>
<dbReference type="PANTHER" id="PTHR31169:SF8">
    <property type="entry name" value="ZINC-FINGER DOMAIN OF MONOAMINE-OXIDASE A REPRESSOR R1 PROTEIN"/>
    <property type="match status" value="1"/>
</dbReference>
<dbReference type="GO" id="GO:0005737">
    <property type="term" value="C:cytoplasm"/>
    <property type="evidence" value="ECO:0007669"/>
    <property type="project" value="UniProtKB-SubCell"/>
</dbReference>
<feature type="compositionally biased region" description="Polar residues" evidence="10">
    <location>
        <begin position="100"/>
        <end position="113"/>
    </location>
</feature>
<feature type="region of interest" description="Disordered" evidence="10">
    <location>
        <begin position="189"/>
        <end position="225"/>
    </location>
</feature>
<comment type="caution">
    <text evidence="12">The sequence shown here is derived from an EMBL/GenBank/DDBJ whole genome shotgun (WGS) entry which is preliminary data.</text>
</comment>
<keyword evidence="9" id="KW-0539">Nucleus</keyword>
<feature type="region of interest" description="Disordered" evidence="10">
    <location>
        <begin position="542"/>
        <end position="577"/>
    </location>
</feature>
<dbReference type="InterPro" id="IPR040221">
    <property type="entry name" value="CDCA7/CDA7L"/>
</dbReference>
<keyword evidence="5" id="KW-0597">Phosphoprotein</keyword>
<evidence type="ECO:0000313" key="12">
    <source>
        <dbReference type="EMBL" id="CAH7688275.1"/>
    </source>
</evidence>
<feature type="domain" description="Zinc-finger" evidence="11">
    <location>
        <begin position="431"/>
        <end position="512"/>
    </location>
</feature>
<evidence type="ECO:0000256" key="1">
    <source>
        <dbReference type="ARBA" id="ARBA00004123"/>
    </source>
</evidence>
<evidence type="ECO:0000259" key="11">
    <source>
        <dbReference type="Pfam" id="PF10497"/>
    </source>
</evidence>
<dbReference type="Pfam" id="PF10497">
    <property type="entry name" value="zf-4CXXC_R1"/>
    <property type="match status" value="1"/>
</dbReference>
<dbReference type="GO" id="GO:0005634">
    <property type="term" value="C:nucleus"/>
    <property type="evidence" value="ECO:0007669"/>
    <property type="project" value="UniProtKB-SubCell"/>
</dbReference>
<dbReference type="EMBL" id="CALTRL010005967">
    <property type="protein sequence ID" value="CAH7688275.1"/>
    <property type="molecule type" value="Genomic_DNA"/>
</dbReference>
<protein>
    <recommendedName>
        <fullName evidence="11">Zinc-finger domain-containing protein</fullName>
    </recommendedName>
</protein>
<evidence type="ECO:0000256" key="2">
    <source>
        <dbReference type="ARBA" id="ARBA00004496"/>
    </source>
</evidence>
<keyword evidence="8" id="KW-0804">Transcription</keyword>
<gene>
    <name evidence="12" type="ORF">PPACK8108_LOCUS23214</name>
</gene>
<proteinExistence type="predicted"/>
<keyword evidence="4" id="KW-1017">Isopeptide bond</keyword>
<evidence type="ECO:0000256" key="4">
    <source>
        <dbReference type="ARBA" id="ARBA00022499"/>
    </source>
</evidence>
<evidence type="ECO:0000256" key="8">
    <source>
        <dbReference type="ARBA" id="ARBA00023163"/>
    </source>
</evidence>
<dbReference type="AlphaFoldDB" id="A0AAV0BNH9"/>
<keyword evidence="7" id="KW-0805">Transcription regulation</keyword>
<feature type="compositionally biased region" description="Polar residues" evidence="10">
    <location>
        <begin position="202"/>
        <end position="220"/>
    </location>
</feature>